<dbReference type="PANTHER" id="PTHR31917">
    <property type="entry name" value="AGENET DOMAIN-CONTAINING PROTEIN-RELATED"/>
    <property type="match status" value="1"/>
</dbReference>
<gene>
    <name evidence="3" type="ORF">GIB67_033995</name>
</gene>
<dbReference type="EMBL" id="JACGCM010001747">
    <property type="protein sequence ID" value="KAF6150296.1"/>
    <property type="molecule type" value="Genomic_DNA"/>
</dbReference>
<dbReference type="InterPro" id="IPR008395">
    <property type="entry name" value="Agenet-like_dom"/>
</dbReference>
<dbReference type="Pfam" id="PF05641">
    <property type="entry name" value="Agenet"/>
    <property type="match status" value="1"/>
</dbReference>
<dbReference type="AlphaFoldDB" id="A0A7J7M600"/>
<dbReference type="OrthoDB" id="1883212at2759"/>
<feature type="compositionally biased region" description="Basic and acidic residues" evidence="1">
    <location>
        <begin position="35"/>
        <end position="51"/>
    </location>
</feature>
<feature type="non-terminal residue" evidence="3">
    <location>
        <position position="1"/>
    </location>
</feature>
<dbReference type="CDD" id="cd20405">
    <property type="entry name" value="Tudor_Agenet_AtDUF_rpt1_3"/>
    <property type="match status" value="1"/>
</dbReference>
<name>A0A7J7M600_9MAGN</name>
<organism evidence="3 4">
    <name type="scientific">Kingdonia uniflora</name>
    <dbReference type="NCBI Taxonomy" id="39325"/>
    <lineage>
        <taxon>Eukaryota</taxon>
        <taxon>Viridiplantae</taxon>
        <taxon>Streptophyta</taxon>
        <taxon>Embryophyta</taxon>
        <taxon>Tracheophyta</taxon>
        <taxon>Spermatophyta</taxon>
        <taxon>Magnoliopsida</taxon>
        <taxon>Ranunculales</taxon>
        <taxon>Circaeasteraceae</taxon>
        <taxon>Kingdonia</taxon>
    </lineage>
</organism>
<evidence type="ECO:0000313" key="4">
    <source>
        <dbReference type="Proteomes" id="UP000541444"/>
    </source>
</evidence>
<protein>
    <recommendedName>
        <fullName evidence="2">Agenet-like domain-containing protein</fullName>
    </recommendedName>
</protein>
<proteinExistence type="predicted"/>
<dbReference type="Proteomes" id="UP000541444">
    <property type="component" value="Unassembled WGS sequence"/>
</dbReference>
<dbReference type="PANTHER" id="PTHR31917:SF101">
    <property type="entry name" value="OS07G0607300 PROTEIN"/>
    <property type="match status" value="1"/>
</dbReference>
<sequence length="268" mass="30189">MEQEVKRYNKLEIIEVGLTSARASIRKATGNLNATERHEDPDYVPQDHEGSVKSCSTGSSIKASFQESSTFIIRTLCGQGMRGSVPEFIFVARNLEATKLSKPFDVSKLRGYFEQTILSCLEEEFKFNVEGTMHGAKTSRNCNSYFKANENVEILCQDSGIRGCWFRCTVLVVSRKQLKVQYADLMDEDGYGNLEEWVPAFRPAALDNLGMRSPRRLTIRPCPSSEDSTNLSIDIGAAVDVWWNDGWWEGVVTEIDNCGNDSLHIYFP</sequence>
<feature type="domain" description="Agenet-like" evidence="2">
    <location>
        <begin position="150"/>
        <end position="223"/>
    </location>
</feature>
<accession>A0A7J7M600</accession>
<feature type="region of interest" description="Disordered" evidence="1">
    <location>
        <begin position="30"/>
        <end position="55"/>
    </location>
</feature>
<evidence type="ECO:0000256" key="1">
    <source>
        <dbReference type="SAM" id="MobiDB-lite"/>
    </source>
</evidence>
<keyword evidence="4" id="KW-1185">Reference proteome</keyword>
<reference evidence="3 4" key="1">
    <citation type="journal article" date="2020" name="IScience">
        <title>Genome Sequencing of the Endangered Kingdonia uniflora (Circaeasteraceae, Ranunculales) Reveals Potential Mechanisms of Evolutionary Specialization.</title>
        <authorList>
            <person name="Sun Y."/>
            <person name="Deng T."/>
            <person name="Zhang A."/>
            <person name="Moore M.J."/>
            <person name="Landis J.B."/>
            <person name="Lin N."/>
            <person name="Zhang H."/>
            <person name="Zhang X."/>
            <person name="Huang J."/>
            <person name="Zhang X."/>
            <person name="Sun H."/>
            <person name="Wang H."/>
        </authorList>
    </citation>
    <scope>NUCLEOTIDE SEQUENCE [LARGE SCALE GENOMIC DNA]</scope>
    <source>
        <strain evidence="3">TB1705</strain>
        <tissue evidence="3">Leaf</tissue>
    </source>
</reference>
<comment type="caution">
    <text evidence="3">The sequence shown here is derived from an EMBL/GenBank/DDBJ whole genome shotgun (WGS) entry which is preliminary data.</text>
</comment>
<evidence type="ECO:0000313" key="3">
    <source>
        <dbReference type="EMBL" id="KAF6150296.1"/>
    </source>
</evidence>
<evidence type="ECO:0000259" key="2">
    <source>
        <dbReference type="Pfam" id="PF05641"/>
    </source>
</evidence>